<protein>
    <submittedName>
        <fullName evidence="1">Uncharacterized protein</fullName>
    </submittedName>
</protein>
<evidence type="ECO:0000313" key="1">
    <source>
        <dbReference type="EMBL" id="OPF19756.1"/>
    </source>
</evidence>
<proteinExistence type="predicted"/>
<evidence type="ECO:0000313" key="2">
    <source>
        <dbReference type="Proteomes" id="UP000189835"/>
    </source>
</evidence>
<comment type="caution">
    <text evidence="1">The sequence shown here is derived from an EMBL/GenBank/DDBJ whole genome shotgun (WGS) entry which is preliminary data.</text>
</comment>
<organism evidence="1 2">
    <name type="scientific">Microcystis aeruginosa KW</name>
    <dbReference type="NCBI Taxonomy" id="1960155"/>
    <lineage>
        <taxon>Bacteria</taxon>
        <taxon>Bacillati</taxon>
        <taxon>Cyanobacteriota</taxon>
        <taxon>Cyanophyceae</taxon>
        <taxon>Oscillatoriophycideae</taxon>
        <taxon>Chroococcales</taxon>
        <taxon>Microcystaceae</taxon>
        <taxon>Microcystis</taxon>
    </lineage>
</organism>
<gene>
    <name evidence="1" type="ORF">B1L04_02940</name>
</gene>
<sequence>MYFSDQPVGELLYPTPSDRAAYGSLPFTPCKSFHELRRMRVLVIDHETGDSNGVLGDRQFAKELVGDCWGKMSLSLAEQFTSRTDTPIQFRIGIRPQGGNEHYRIAKGTLAPDARIEQLGGSIEVTASPTVARELNFGQYDLILATSMFKGRKGAEAIAPGSYLLDLGLGVKIEAEYGRQKLGAQVLVNYPVGVANDILPNLDTKAKQLKAALGSPHALAREFIAAYEEKQGQRSDREADLDIFGSTFDALFDAEADPEGMSREEALYAILKTDLAHYGQLLEHPFVIDELKSFAQHRWTELAYSGGIKFRSALAQPCNKLADTEVCVPTMPDGAELILTRSPLVNSNGVIILTNRHIPELMSLRGCIHINSETAAKHLQADFDGDRLAFERADKYPSLAAEIREKLLPENRYPDVVKRDKVAYRGSFEEIALRCAHNDVGTIANQIMRAVSIYNDTLGRPAATLPNYIKQIARYYAEQSEQLGEGKLSIPQHYHQPMKLIAHYATNHALSATDIQEALTHVRTIQRQIVCDLSNELQVAVDGPKSAARPDMALFAACKAAGNCISVSFIKDKQDGAIYRDQPATASTYCPVGMMARLVNQHFDPVRLAARPIHLFRRLFPEPPQELAEIAKEVKDAYNEKLSSVAALRDALARDPERGLPHLTVEHDRKQVAITRLDAFGTLNLFANSQKLDVQIVSRPADISSEIPNQLFAQAVVGGQTRTLGAVSLADAHGLQLKAGMRLNAATITLCPAITESRLEAGWRSLRSYVAMVRSEHSPEERHQLAAALWHAAHTKDEYGTKKSVVAFSLFPEESLSQLSELQFRELQVIGLQYPTNQHGGRHFDGEPVIAEVVEQLIAAKDGTLTLKRGIAIEGRFLAPLQQESPSYPVGTIFQATVEPAPPSSALATLANGTALEIRKVHQYAHAGRQFETAPVSLALAPSRQGLLVSLAGAPLGLLSSESAAAVHRQYGAQLLRGQPLTLTAALTSAPSNTALLRADPQSIRTPWQLEARHLGEERESDRMRELVREGLREQYVAYVARACAMNPHLSSGFELDVEVAQAAQADGRSFREIAALLSTSDTLLRVRPEPGSPAWDSYEGQAKRYVLDVLRASDAGNGERSPLSPAEPHLHDTYRSYAERVRRANPYVDGGVELDRQVAALLNADGRSREEEEAILRASREVLVR</sequence>
<dbReference type="AlphaFoldDB" id="A0A1V4BYY4"/>
<name>A0A1V4BYY4_MICAE</name>
<accession>A0A1V4BYY4</accession>
<dbReference type="Proteomes" id="UP000189835">
    <property type="component" value="Unassembled WGS sequence"/>
</dbReference>
<dbReference type="EMBL" id="MVGR01000002">
    <property type="protein sequence ID" value="OPF19756.1"/>
    <property type="molecule type" value="Genomic_DNA"/>
</dbReference>
<reference evidence="1 2" key="1">
    <citation type="submission" date="2017-02" db="EMBL/GenBank/DDBJ databases">
        <title>Genome sequence of Microcystis aeruginosa KW.</title>
        <authorList>
            <person name="Oh H.-M."/>
            <person name="Ahn C.-Y."/>
            <person name="Jeong H."/>
            <person name="Srivastava A."/>
            <person name="Lee H.-G."/>
            <person name="Kang S.-R."/>
        </authorList>
    </citation>
    <scope>NUCLEOTIDE SEQUENCE [LARGE SCALE GENOMIC DNA]</scope>
    <source>
        <strain evidence="1 2">KW</strain>
    </source>
</reference>